<keyword evidence="7" id="KW-1185">Reference proteome</keyword>
<dbReference type="SUPFAM" id="SSF55874">
    <property type="entry name" value="ATPase domain of HSP90 chaperone/DNA topoisomerase II/histidine kinase"/>
    <property type="match status" value="1"/>
</dbReference>
<evidence type="ECO:0000313" key="7">
    <source>
        <dbReference type="Proteomes" id="UP000274350"/>
    </source>
</evidence>
<dbReference type="SMART" id="SM00387">
    <property type="entry name" value="HATPase_c"/>
    <property type="match status" value="1"/>
</dbReference>
<organism evidence="6 7">
    <name type="scientific">Undibacterium piscinae</name>
    <dbReference type="NCBI Taxonomy" id="2495591"/>
    <lineage>
        <taxon>Bacteria</taxon>
        <taxon>Pseudomonadati</taxon>
        <taxon>Pseudomonadota</taxon>
        <taxon>Betaproteobacteria</taxon>
        <taxon>Burkholderiales</taxon>
        <taxon>Oxalobacteraceae</taxon>
        <taxon>Undibacterium</taxon>
    </lineage>
</organism>
<keyword evidence="4" id="KW-0812">Transmembrane</keyword>
<dbReference type="GO" id="GO:0000155">
    <property type="term" value="F:phosphorelay sensor kinase activity"/>
    <property type="evidence" value="ECO:0007669"/>
    <property type="project" value="InterPro"/>
</dbReference>
<feature type="transmembrane region" description="Helical" evidence="4">
    <location>
        <begin position="20"/>
        <end position="40"/>
    </location>
</feature>
<dbReference type="AlphaFoldDB" id="A0A6M4A6V3"/>
<evidence type="ECO:0000256" key="2">
    <source>
        <dbReference type="ARBA" id="ARBA00012438"/>
    </source>
</evidence>
<protein>
    <recommendedName>
        <fullName evidence="2">histidine kinase</fullName>
        <ecNumber evidence="2">2.7.13.3</ecNumber>
    </recommendedName>
</protein>
<dbReference type="EC" id="2.7.13.3" evidence="2"/>
<dbReference type="SMART" id="SM00388">
    <property type="entry name" value="HisKA"/>
    <property type="match status" value="1"/>
</dbReference>
<dbReference type="PROSITE" id="PS50109">
    <property type="entry name" value="HIS_KIN"/>
    <property type="match status" value="1"/>
</dbReference>
<dbReference type="InterPro" id="IPR036097">
    <property type="entry name" value="HisK_dim/P_sf"/>
</dbReference>
<evidence type="ECO:0000259" key="5">
    <source>
        <dbReference type="PROSITE" id="PS50109"/>
    </source>
</evidence>
<evidence type="ECO:0000256" key="4">
    <source>
        <dbReference type="SAM" id="Phobius"/>
    </source>
</evidence>
<keyword evidence="4" id="KW-0472">Membrane</keyword>
<sequence>MRSTMPSHSSPGGSTFWRSLQTLNISRVVVAIALLTYLSLKTGKEFWFVEHSWFRIAAIAYLLISIGFVLLKLSYRKHFLPQLTAQVALDVTIISIMYFASGGSKSGLAILYLFPLAGIGILAPILLALFFAAAVTLFLLLDGVYHVLSMDDSMPISQAGFYGIAYFSVVYLLNRLAGNLIRQEELAVQRGRELAVAQAVNRIVIADMRDGILVVDQHEQVFEINPAAEHMLGIDLARSVKTADARLGNIAALQPIAEALAVRRNRPDQMQQTHGGNTTMWLMNEDASFVSIRKIDDRLSETYSRDNQPRAERPDFVTHLKLRFVMVDSKELTALHHDKSAYTIIFMQNVSDIENQAQQLKLASMGRLTASIAHEVRNPLSSISYAASLLSEDIFNETQSRRLLKIVDDNVGRLNQLIEDILKLSRKAQTDIQPFFLMAEVRAIVHDFMETRELPENLILIEDSAAFLVVFDPLHLREVVVNLLSNAVRYASGETGSIRLYAKVGMANRHELHIQDDGPGISSEVRSHLFEPFYTTSSKGTGLGLYMARELCLNNHALLDYEYRNDEMHRTTTESTGRFVINFSLPGQL</sequence>
<dbReference type="OrthoDB" id="9815750at2"/>
<dbReference type="Gene3D" id="3.30.565.10">
    <property type="entry name" value="Histidine kinase-like ATPase, C-terminal domain"/>
    <property type="match status" value="1"/>
</dbReference>
<dbReference type="InterPro" id="IPR036890">
    <property type="entry name" value="HATPase_C_sf"/>
</dbReference>
<dbReference type="SUPFAM" id="SSF47384">
    <property type="entry name" value="Homodimeric domain of signal transducing histidine kinase"/>
    <property type="match status" value="1"/>
</dbReference>
<reference evidence="6 7" key="1">
    <citation type="journal article" date="2019" name="Int. J. Syst. Evol. Microbiol.">
        <title>Undibacterium piscinae sp. nov., isolated from Korean shiner intestine.</title>
        <authorList>
            <person name="Lee S.Y."/>
            <person name="Kang W."/>
            <person name="Kim P.S."/>
            <person name="Kim H.S."/>
            <person name="Sung H."/>
            <person name="Shin N.R."/>
            <person name="Whon T.W."/>
            <person name="Yun J.H."/>
            <person name="Lee J.Y."/>
            <person name="Lee J.Y."/>
            <person name="Jung M.J."/>
            <person name="Jeong Y.S."/>
            <person name="Tak E.J."/>
            <person name="Han J.E."/>
            <person name="Hyun D.W."/>
            <person name="Kang M.S."/>
            <person name="Lee K.E."/>
            <person name="Lee B.H."/>
            <person name="Bae J.W."/>
        </authorList>
    </citation>
    <scope>NUCLEOTIDE SEQUENCE [LARGE SCALE GENOMIC DNA]</scope>
    <source>
        <strain evidence="6 7">S11R28</strain>
    </source>
</reference>
<evidence type="ECO:0000313" key="6">
    <source>
        <dbReference type="EMBL" id="QJQ07026.1"/>
    </source>
</evidence>
<evidence type="ECO:0000256" key="1">
    <source>
        <dbReference type="ARBA" id="ARBA00000085"/>
    </source>
</evidence>
<feature type="transmembrane region" description="Helical" evidence="4">
    <location>
        <begin position="52"/>
        <end position="71"/>
    </location>
</feature>
<dbReference type="Pfam" id="PF00512">
    <property type="entry name" value="HisKA"/>
    <property type="match status" value="1"/>
</dbReference>
<dbReference type="Gene3D" id="3.30.450.20">
    <property type="entry name" value="PAS domain"/>
    <property type="match status" value="1"/>
</dbReference>
<dbReference type="InterPro" id="IPR003661">
    <property type="entry name" value="HisK_dim/P_dom"/>
</dbReference>
<name>A0A6M4A6V3_9BURK</name>
<dbReference type="CDD" id="cd00075">
    <property type="entry name" value="HATPase"/>
    <property type="match status" value="1"/>
</dbReference>
<dbReference type="PANTHER" id="PTHR43065">
    <property type="entry name" value="SENSOR HISTIDINE KINASE"/>
    <property type="match status" value="1"/>
</dbReference>
<keyword evidence="4" id="KW-1133">Transmembrane helix</keyword>
<dbReference type="InterPro" id="IPR004358">
    <property type="entry name" value="Sig_transdc_His_kin-like_C"/>
</dbReference>
<dbReference type="KEGG" id="upi:EJG51_015610"/>
<dbReference type="EMBL" id="CP051152">
    <property type="protein sequence ID" value="QJQ07026.1"/>
    <property type="molecule type" value="Genomic_DNA"/>
</dbReference>
<dbReference type="PRINTS" id="PR00344">
    <property type="entry name" value="BCTRLSENSOR"/>
</dbReference>
<evidence type="ECO:0000256" key="3">
    <source>
        <dbReference type="ARBA" id="ARBA00022553"/>
    </source>
</evidence>
<dbReference type="InterPro" id="IPR003594">
    <property type="entry name" value="HATPase_dom"/>
</dbReference>
<accession>A0A6M4A6V3</accession>
<feature type="transmembrane region" description="Helical" evidence="4">
    <location>
        <begin position="153"/>
        <end position="173"/>
    </location>
</feature>
<proteinExistence type="predicted"/>
<feature type="transmembrane region" description="Helical" evidence="4">
    <location>
        <begin position="112"/>
        <end position="141"/>
    </location>
</feature>
<keyword evidence="3" id="KW-0597">Phosphoprotein</keyword>
<dbReference type="PANTHER" id="PTHR43065:SF52">
    <property type="entry name" value="SENSOR PROTEIN KINASE PILS"/>
    <property type="match status" value="1"/>
</dbReference>
<dbReference type="Proteomes" id="UP000274350">
    <property type="component" value="Chromosome"/>
</dbReference>
<dbReference type="InterPro" id="IPR005467">
    <property type="entry name" value="His_kinase_dom"/>
</dbReference>
<dbReference type="Pfam" id="PF25323">
    <property type="entry name" value="6TM_PilS"/>
    <property type="match status" value="1"/>
</dbReference>
<comment type="catalytic activity">
    <reaction evidence="1">
        <text>ATP + protein L-histidine = ADP + protein N-phospho-L-histidine.</text>
        <dbReference type="EC" id="2.7.13.3"/>
    </reaction>
</comment>
<dbReference type="Gene3D" id="1.10.287.130">
    <property type="match status" value="1"/>
</dbReference>
<dbReference type="CDD" id="cd00082">
    <property type="entry name" value="HisKA"/>
    <property type="match status" value="1"/>
</dbReference>
<dbReference type="Pfam" id="PF02518">
    <property type="entry name" value="HATPase_c"/>
    <property type="match status" value="1"/>
</dbReference>
<gene>
    <name evidence="6" type="ORF">EJG51_015610</name>
</gene>
<feature type="domain" description="Histidine kinase" evidence="5">
    <location>
        <begin position="371"/>
        <end position="551"/>
    </location>
</feature>
<feature type="transmembrane region" description="Helical" evidence="4">
    <location>
        <begin position="83"/>
        <end position="100"/>
    </location>
</feature>